<name>A0A0M3IEV2_ASCLU</name>
<proteinExistence type="predicted"/>
<evidence type="ECO:0000313" key="2">
    <source>
        <dbReference type="WBParaSite" id="ALUE_0001667101-mRNA-1"/>
    </source>
</evidence>
<protein>
    <submittedName>
        <fullName evidence="2">Secreted protein</fullName>
    </submittedName>
</protein>
<evidence type="ECO:0000313" key="1">
    <source>
        <dbReference type="Proteomes" id="UP000036681"/>
    </source>
</evidence>
<dbReference type="AlphaFoldDB" id="A0A0M3IEV2"/>
<dbReference type="WBParaSite" id="ALUE_0001667101-mRNA-1">
    <property type="protein sequence ID" value="ALUE_0001667101-mRNA-1"/>
    <property type="gene ID" value="ALUE_0001667101"/>
</dbReference>
<organism evidence="1 2">
    <name type="scientific">Ascaris lumbricoides</name>
    <name type="common">Giant roundworm</name>
    <dbReference type="NCBI Taxonomy" id="6252"/>
    <lineage>
        <taxon>Eukaryota</taxon>
        <taxon>Metazoa</taxon>
        <taxon>Ecdysozoa</taxon>
        <taxon>Nematoda</taxon>
        <taxon>Chromadorea</taxon>
        <taxon>Rhabditida</taxon>
        <taxon>Spirurina</taxon>
        <taxon>Ascaridomorpha</taxon>
        <taxon>Ascaridoidea</taxon>
        <taxon>Ascarididae</taxon>
        <taxon>Ascaris</taxon>
    </lineage>
</organism>
<dbReference type="Proteomes" id="UP000036681">
    <property type="component" value="Unplaced"/>
</dbReference>
<sequence>SCFFFSYSDFVKCLNRIQPSLLLSASANSASFLLPSSSLASEKPPLGV</sequence>
<accession>A0A0M3IEV2</accession>
<keyword evidence="1" id="KW-1185">Reference proteome</keyword>
<reference evidence="2" key="1">
    <citation type="submission" date="2017-02" db="UniProtKB">
        <authorList>
            <consortium name="WormBaseParasite"/>
        </authorList>
    </citation>
    <scope>IDENTIFICATION</scope>
</reference>